<dbReference type="EMBL" id="QFGA01000004">
    <property type="protein sequence ID" value="TEB04290.1"/>
    <property type="molecule type" value="Genomic_DNA"/>
</dbReference>
<gene>
    <name evidence="1" type="ORF">Psch_04016</name>
</gene>
<dbReference type="AlphaFoldDB" id="A0A4Y7R6P8"/>
<evidence type="ECO:0000313" key="1">
    <source>
        <dbReference type="EMBL" id="TEB04290.1"/>
    </source>
</evidence>
<organism evidence="1 2">
    <name type="scientific">Pelotomaculum schinkii</name>
    <dbReference type="NCBI Taxonomy" id="78350"/>
    <lineage>
        <taxon>Bacteria</taxon>
        <taxon>Bacillati</taxon>
        <taxon>Bacillota</taxon>
        <taxon>Clostridia</taxon>
        <taxon>Eubacteriales</taxon>
        <taxon>Desulfotomaculaceae</taxon>
        <taxon>Pelotomaculum</taxon>
    </lineage>
</organism>
<comment type="caution">
    <text evidence="1">The sequence shown here is derived from an EMBL/GenBank/DDBJ whole genome shotgun (WGS) entry which is preliminary data.</text>
</comment>
<evidence type="ECO:0000313" key="2">
    <source>
        <dbReference type="Proteomes" id="UP000298324"/>
    </source>
</evidence>
<sequence length="48" mass="6058">MRKQEVIHKLGERKKMFEDYLELVRRQPRLPVHKDRPYRVNTPRKAWK</sequence>
<keyword evidence="2" id="KW-1185">Reference proteome</keyword>
<protein>
    <submittedName>
        <fullName evidence="1">Uncharacterized protein</fullName>
    </submittedName>
</protein>
<dbReference type="RefSeq" id="WP_190259446.1">
    <property type="nucleotide sequence ID" value="NZ_QFGA01000004.1"/>
</dbReference>
<reference evidence="1 2" key="1">
    <citation type="journal article" date="2018" name="Environ. Microbiol.">
        <title>Novel energy conservation strategies and behaviour of Pelotomaculum schinkii driving syntrophic propionate catabolism.</title>
        <authorList>
            <person name="Hidalgo-Ahumada C.A.P."/>
            <person name="Nobu M.K."/>
            <person name="Narihiro T."/>
            <person name="Tamaki H."/>
            <person name="Liu W.T."/>
            <person name="Kamagata Y."/>
            <person name="Stams A.J.M."/>
            <person name="Imachi H."/>
            <person name="Sousa D.Z."/>
        </authorList>
    </citation>
    <scope>NUCLEOTIDE SEQUENCE [LARGE SCALE GENOMIC DNA]</scope>
    <source>
        <strain evidence="1 2">HH</strain>
    </source>
</reference>
<dbReference type="Proteomes" id="UP000298324">
    <property type="component" value="Unassembled WGS sequence"/>
</dbReference>
<accession>A0A4Y7R6P8</accession>
<name>A0A4Y7R6P8_9FIRM</name>
<proteinExistence type="predicted"/>